<protein>
    <submittedName>
        <fullName evidence="5">Transcriptional regulator</fullName>
    </submittedName>
</protein>
<accession>A0A7X4H641</accession>
<sequence length="141" mass="15403">MLEHADYGPEDCRALSEILARVGDRWTMLVIGHLSKGPLRFNDLRRAADGITQRMLTLTLRALERDGLVTRTQYPTVPPAVDYALTERGLSLLGPLFALGEWARVHRLPIAASRANFDRALADAAAAAPPPGVHLIATKGR</sequence>
<gene>
    <name evidence="5" type="ORF">GTP56_24965</name>
</gene>
<evidence type="ECO:0000313" key="6">
    <source>
        <dbReference type="Proteomes" id="UP000469734"/>
    </source>
</evidence>
<dbReference type="Pfam" id="PF01638">
    <property type="entry name" value="HxlR"/>
    <property type="match status" value="1"/>
</dbReference>
<reference evidence="5 6" key="1">
    <citation type="submission" date="2019-12" db="EMBL/GenBank/DDBJ databases">
        <title>Novel species isolated from a subtropical stream in China.</title>
        <authorList>
            <person name="Lu H."/>
        </authorList>
    </citation>
    <scope>NUCLEOTIDE SEQUENCE [LARGE SCALE GENOMIC DNA]</scope>
    <source>
        <strain evidence="5 6">FT134W</strain>
    </source>
</reference>
<dbReference type="Proteomes" id="UP000469734">
    <property type="component" value="Unassembled WGS sequence"/>
</dbReference>
<name>A0A7X4H641_9BURK</name>
<keyword evidence="1" id="KW-0805">Transcription regulation</keyword>
<evidence type="ECO:0000259" key="4">
    <source>
        <dbReference type="PROSITE" id="PS51118"/>
    </source>
</evidence>
<comment type="caution">
    <text evidence="5">The sequence shown here is derived from an EMBL/GenBank/DDBJ whole genome shotgun (WGS) entry which is preliminary data.</text>
</comment>
<dbReference type="PANTHER" id="PTHR33204">
    <property type="entry name" value="TRANSCRIPTIONAL REGULATOR, MARR FAMILY"/>
    <property type="match status" value="1"/>
</dbReference>
<dbReference type="Gene3D" id="1.10.10.10">
    <property type="entry name" value="Winged helix-like DNA-binding domain superfamily/Winged helix DNA-binding domain"/>
    <property type="match status" value="1"/>
</dbReference>
<evidence type="ECO:0000256" key="1">
    <source>
        <dbReference type="ARBA" id="ARBA00023015"/>
    </source>
</evidence>
<dbReference type="PANTHER" id="PTHR33204:SF39">
    <property type="entry name" value="TRANSCRIPTIONAL REGULATORY PROTEIN"/>
    <property type="match status" value="1"/>
</dbReference>
<keyword evidence="3" id="KW-0804">Transcription</keyword>
<dbReference type="EMBL" id="WWCR01000038">
    <property type="protein sequence ID" value="MYM75425.1"/>
    <property type="molecule type" value="Genomic_DNA"/>
</dbReference>
<dbReference type="SUPFAM" id="SSF46785">
    <property type="entry name" value="Winged helix' DNA-binding domain"/>
    <property type="match status" value="1"/>
</dbReference>
<dbReference type="InterPro" id="IPR036388">
    <property type="entry name" value="WH-like_DNA-bd_sf"/>
</dbReference>
<dbReference type="PROSITE" id="PS51118">
    <property type="entry name" value="HTH_HXLR"/>
    <property type="match status" value="1"/>
</dbReference>
<dbReference type="RefSeq" id="WP_161052112.1">
    <property type="nucleotide sequence ID" value="NZ_WWCR01000038.1"/>
</dbReference>
<organism evidence="5 6">
    <name type="scientific">Duganella margarita</name>
    <dbReference type="NCBI Taxonomy" id="2692170"/>
    <lineage>
        <taxon>Bacteria</taxon>
        <taxon>Pseudomonadati</taxon>
        <taxon>Pseudomonadota</taxon>
        <taxon>Betaproteobacteria</taxon>
        <taxon>Burkholderiales</taxon>
        <taxon>Oxalobacteraceae</taxon>
        <taxon>Telluria group</taxon>
        <taxon>Duganella</taxon>
    </lineage>
</organism>
<feature type="domain" description="HTH hxlR-type" evidence="4">
    <location>
        <begin position="12"/>
        <end position="111"/>
    </location>
</feature>
<dbReference type="InterPro" id="IPR002577">
    <property type="entry name" value="HTH_HxlR"/>
</dbReference>
<evidence type="ECO:0000256" key="2">
    <source>
        <dbReference type="ARBA" id="ARBA00023125"/>
    </source>
</evidence>
<evidence type="ECO:0000256" key="3">
    <source>
        <dbReference type="ARBA" id="ARBA00023163"/>
    </source>
</evidence>
<dbReference type="GO" id="GO:0003677">
    <property type="term" value="F:DNA binding"/>
    <property type="evidence" value="ECO:0007669"/>
    <property type="project" value="UniProtKB-KW"/>
</dbReference>
<evidence type="ECO:0000313" key="5">
    <source>
        <dbReference type="EMBL" id="MYM75425.1"/>
    </source>
</evidence>
<dbReference type="InterPro" id="IPR036390">
    <property type="entry name" value="WH_DNA-bd_sf"/>
</dbReference>
<dbReference type="AlphaFoldDB" id="A0A7X4H641"/>
<keyword evidence="2" id="KW-0238">DNA-binding</keyword>
<proteinExistence type="predicted"/>